<dbReference type="FunFam" id="2.30.30.40:FF:000093">
    <property type="entry name" value="Protein kinase activator Bem1"/>
    <property type="match status" value="1"/>
</dbReference>
<evidence type="ECO:0000259" key="5">
    <source>
        <dbReference type="PROSITE" id="PS50002"/>
    </source>
</evidence>
<dbReference type="InterPro" id="IPR036871">
    <property type="entry name" value="PX_dom_sf"/>
</dbReference>
<dbReference type="KEGG" id="kng:KNAG_0A03720"/>
<reference evidence="9" key="2">
    <citation type="submission" date="2012-08" db="EMBL/GenBank/DDBJ databases">
        <title>Genome sequence of Kazachstania naganishii.</title>
        <authorList>
            <person name="Gordon J.L."/>
            <person name="Armisen D."/>
            <person name="Proux-Wera E."/>
            <person name="OhEigeartaigh S.S."/>
            <person name="Byrne K.P."/>
            <person name="Wolfe K.H."/>
        </authorList>
    </citation>
    <scope>NUCLEOTIDE SEQUENCE [LARGE SCALE GENOMIC DNA]</scope>
    <source>
        <strain evidence="9">ATCC MYA-139 / BCRC 22969 / CBS 8797 / CCRC 22969 / KCTC 17520 / NBRC 10181 / NCYC 3082</strain>
    </source>
</reference>
<dbReference type="GO" id="GO:0000131">
    <property type="term" value="C:incipient cellular bud site"/>
    <property type="evidence" value="ECO:0007669"/>
    <property type="project" value="EnsemblFungi"/>
</dbReference>
<dbReference type="Proteomes" id="UP000006310">
    <property type="component" value="Chromosome 1"/>
</dbReference>
<dbReference type="PROSITE" id="PS50002">
    <property type="entry name" value="SH3"/>
    <property type="match status" value="1"/>
</dbReference>
<feature type="compositionally biased region" description="Basic and acidic residues" evidence="4">
    <location>
        <begin position="159"/>
        <end position="170"/>
    </location>
</feature>
<dbReference type="PROSITE" id="PS50195">
    <property type="entry name" value="PX"/>
    <property type="match status" value="1"/>
</dbReference>
<gene>
    <name evidence="8" type="primary">KNAG0A03720</name>
    <name evidence="8" type="ordered locus">KNAG_0A03720</name>
</gene>
<dbReference type="OMA" id="FICAHHN"/>
<evidence type="ECO:0000256" key="2">
    <source>
        <dbReference type="ARBA" id="ARBA00022737"/>
    </source>
</evidence>
<dbReference type="PROSITE" id="PS51745">
    <property type="entry name" value="PB1"/>
    <property type="match status" value="1"/>
</dbReference>
<evidence type="ECO:0000313" key="8">
    <source>
        <dbReference type="EMBL" id="CCK68052.1"/>
    </source>
</evidence>
<dbReference type="GeneID" id="34523687"/>
<dbReference type="InterPro" id="IPR053793">
    <property type="entry name" value="PB1-like"/>
</dbReference>
<dbReference type="RefSeq" id="XP_022462298.1">
    <property type="nucleotide sequence ID" value="XM_022608019.1"/>
</dbReference>
<feature type="domain" description="PB1" evidence="7">
    <location>
        <begin position="539"/>
        <end position="612"/>
    </location>
</feature>
<feature type="region of interest" description="Disordered" evidence="4">
    <location>
        <begin position="148"/>
        <end position="170"/>
    </location>
</feature>
<dbReference type="SMART" id="SM00666">
    <property type="entry name" value="PB1"/>
    <property type="match status" value="1"/>
</dbReference>
<dbReference type="InterPro" id="IPR051228">
    <property type="entry name" value="NADPH_Oxidase/PX-Domain"/>
</dbReference>
<feature type="domain" description="PX" evidence="6">
    <location>
        <begin position="325"/>
        <end position="451"/>
    </location>
</feature>
<dbReference type="InterPro" id="IPR035550">
    <property type="entry name" value="Bem1/Scd2_PX"/>
</dbReference>
<dbReference type="Pfam" id="PF00787">
    <property type="entry name" value="PX"/>
    <property type="match status" value="1"/>
</dbReference>
<keyword evidence="2" id="KW-0677">Repeat</keyword>
<feature type="region of interest" description="Disordered" evidence="4">
    <location>
        <begin position="289"/>
        <end position="323"/>
    </location>
</feature>
<dbReference type="GO" id="GO:0005935">
    <property type="term" value="C:cellular bud neck"/>
    <property type="evidence" value="ECO:0007669"/>
    <property type="project" value="EnsemblFungi"/>
</dbReference>
<feature type="region of interest" description="Disordered" evidence="4">
    <location>
        <begin position="1"/>
        <end position="79"/>
    </location>
</feature>
<organism evidence="8 9">
    <name type="scientific">Huiozyma naganishii (strain ATCC MYA-139 / BCRC 22969 / CBS 8797 / KCTC 17520 / NBRC 10181 / NCYC 3082 / Yp74L-3)</name>
    <name type="common">Yeast</name>
    <name type="synonym">Kazachstania naganishii</name>
    <dbReference type="NCBI Taxonomy" id="1071383"/>
    <lineage>
        <taxon>Eukaryota</taxon>
        <taxon>Fungi</taxon>
        <taxon>Dikarya</taxon>
        <taxon>Ascomycota</taxon>
        <taxon>Saccharomycotina</taxon>
        <taxon>Saccharomycetes</taxon>
        <taxon>Saccharomycetales</taxon>
        <taxon>Saccharomycetaceae</taxon>
        <taxon>Huiozyma</taxon>
    </lineage>
</organism>
<dbReference type="GO" id="GO:0005938">
    <property type="term" value="C:cell cortex"/>
    <property type="evidence" value="ECO:0007669"/>
    <property type="project" value="EnsemblFungi"/>
</dbReference>
<dbReference type="GO" id="GO:0120157">
    <property type="term" value="C:PAR polarity complex"/>
    <property type="evidence" value="ECO:0007669"/>
    <property type="project" value="EnsemblFungi"/>
</dbReference>
<dbReference type="CDD" id="cd06890">
    <property type="entry name" value="PX_Bem1p"/>
    <property type="match status" value="1"/>
</dbReference>
<reference evidence="8 9" key="1">
    <citation type="journal article" date="2011" name="Proc. Natl. Acad. Sci. U.S.A.">
        <title>Evolutionary erosion of yeast sex chromosomes by mating-type switching accidents.</title>
        <authorList>
            <person name="Gordon J.L."/>
            <person name="Armisen D."/>
            <person name="Proux-Wera E."/>
            <person name="Oheigeartaigh S.S."/>
            <person name="Byrne K.P."/>
            <person name="Wolfe K.H."/>
        </authorList>
    </citation>
    <scope>NUCLEOTIDE SEQUENCE [LARGE SCALE GENOMIC DNA]</scope>
    <source>
        <strain evidence="9">ATCC MYA-139 / BCRC 22969 / CBS 8797 / CCRC 22969 / KCTC 17520 / NBRC 10181 / NCYC 3082</strain>
    </source>
</reference>
<dbReference type="GO" id="GO:0032266">
    <property type="term" value="F:phosphatidylinositol-3-phosphate binding"/>
    <property type="evidence" value="ECO:0007669"/>
    <property type="project" value="EnsemblFungi"/>
</dbReference>
<dbReference type="InterPro" id="IPR001452">
    <property type="entry name" value="SH3_domain"/>
</dbReference>
<evidence type="ECO:0000256" key="3">
    <source>
        <dbReference type="PROSITE-ProRule" id="PRU00192"/>
    </source>
</evidence>
<dbReference type="SMART" id="SM00312">
    <property type="entry name" value="PX"/>
    <property type="match status" value="1"/>
</dbReference>
<feature type="compositionally biased region" description="Low complexity" evidence="4">
    <location>
        <begin position="56"/>
        <end position="71"/>
    </location>
</feature>
<dbReference type="GO" id="GO:0061191">
    <property type="term" value="P:positive regulation of vacuole fusion, non-autophagic"/>
    <property type="evidence" value="ECO:0007669"/>
    <property type="project" value="EnsemblFungi"/>
</dbReference>
<dbReference type="CDD" id="cd11879">
    <property type="entry name" value="SH3_Bem1p_2"/>
    <property type="match status" value="1"/>
</dbReference>
<dbReference type="GO" id="GO:0005934">
    <property type="term" value="C:cellular bud tip"/>
    <property type="evidence" value="ECO:0007669"/>
    <property type="project" value="EnsemblFungi"/>
</dbReference>
<dbReference type="InterPro" id="IPR000270">
    <property type="entry name" value="PB1_dom"/>
</dbReference>
<dbReference type="GO" id="GO:0045185">
    <property type="term" value="P:maintenance of protein location"/>
    <property type="evidence" value="ECO:0007669"/>
    <property type="project" value="EnsemblFungi"/>
</dbReference>
<accession>J7RTJ3</accession>
<dbReference type="SUPFAM" id="SSF64268">
    <property type="entry name" value="PX domain"/>
    <property type="match status" value="1"/>
</dbReference>
<name>J7RTJ3_HUIN7</name>
<dbReference type="SMART" id="SM00326">
    <property type="entry name" value="SH3"/>
    <property type="match status" value="2"/>
</dbReference>
<keyword evidence="9" id="KW-1185">Reference proteome</keyword>
<dbReference type="HOGENOM" id="CLU_014957_0_1_1"/>
<dbReference type="Gene3D" id="3.30.1520.10">
    <property type="entry name" value="Phox-like domain"/>
    <property type="match status" value="1"/>
</dbReference>
<dbReference type="SUPFAM" id="SSF50044">
    <property type="entry name" value="SH3-domain"/>
    <property type="match status" value="2"/>
</dbReference>
<dbReference type="Gene3D" id="2.30.30.40">
    <property type="entry name" value="SH3 Domains"/>
    <property type="match status" value="2"/>
</dbReference>
<dbReference type="EMBL" id="HE978314">
    <property type="protein sequence ID" value="CCK68052.1"/>
    <property type="molecule type" value="Genomic_DNA"/>
</dbReference>
<dbReference type="CDD" id="cd05992">
    <property type="entry name" value="PB1"/>
    <property type="match status" value="1"/>
</dbReference>
<dbReference type="InterPro" id="IPR001683">
    <property type="entry name" value="PX_dom"/>
</dbReference>
<evidence type="ECO:0000259" key="6">
    <source>
        <dbReference type="PROSITE" id="PS50195"/>
    </source>
</evidence>
<dbReference type="PANTHER" id="PTHR15706">
    <property type="entry name" value="SH3 MULTIPLE DOMAIN"/>
    <property type="match status" value="1"/>
</dbReference>
<protein>
    <recommendedName>
        <fullName evidence="10">Bud emergence protein 1</fullName>
    </recommendedName>
</protein>
<dbReference type="Gene3D" id="3.10.20.90">
    <property type="entry name" value="Phosphatidylinositol 3-kinase Catalytic Subunit, Chain A, domain 1"/>
    <property type="match status" value="1"/>
</dbReference>
<feature type="domain" description="SH3" evidence="5">
    <location>
        <begin position="79"/>
        <end position="139"/>
    </location>
</feature>
<dbReference type="AlphaFoldDB" id="J7RTJ3"/>
<evidence type="ECO:0000259" key="7">
    <source>
        <dbReference type="PROSITE" id="PS51745"/>
    </source>
</evidence>
<dbReference type="Pfam" id="PF14604">
    <property type="entry name" value="SH3_9"/>
    <property type="match status" value="1"/>
</dbReference>
<dbReference type="OrthoDB" id="548867at2759"/>
<dbReference type="Pfam" id="PF00018">
    <property type="entry name" value="SH3_1"/>
    <property type="match status" value="1"/>
</dbReference>
<evidence type="ECO:0008006" key="10">
    <source>
        <dbReference type="Google" id="ProtNLM"/>
    </source>
</evidence>
<dbReference type="GO" id="GO:0000753">
    <property type="term" value="P:cell morphogenesis involved in conjugation with cellular fusion"/>
    <property type="evidence" value="ECO:0007669"/>
    <property type="project" value="EnsemblFungi"/>
</dbReference>
<dbReference type="eggNOG" id="KOG4773">
    <property type="taxonomic scope" value="Eukaryota"/>
</dbReference>
<dbReference type="SUPFAM" id="SSF54277">
    <property type="entry name" value="CAD &amp; PB1 domains"/>
    <property type="match status" value="1"/>
</dbReference>
<keyword evidence="1 3" id="KW-0728">SH3 domain</keyword>
<sequence>MLKNFILPRKDGHGSKGRITSADISTPTKSPDGANIVKHMKTVPIRNASEPAMGASARKVSPSKSRSSSRLSHSKDLNSPEKVIKALQKYRATSAKEMSFDEGEFFYVAYENDKWFEASNPSTGKRGLVPRSHFEVFDKTRHSLNSSTPIVPYGGHPLSSDRRPLSSRSTDMEGNKMGSLYAIVLYDFKAEKSDELTSYVGENLFICAHHNFEWFIAKPIGRLGGPGLVPVGFVSIIDIGTGYATGNDVMEDIKSVNLPTIQEWKANVAKYKASNIALGQIGYEHDYYNEPSLNENDEDEELRRREQQTELRTSTKPFQVKNPSERGDRVIDASVDFFDLEDEKYWFAVTCELSSGKTRKLKRYYQDFYDLQVQLLDNFPSESGKLRDKTGQWTKRIIPFIPGPVPYVTDTITKKRKEDLNVYIKELIRLPPYIAGFVTVRKLFMLRKNGYDHEEAATEKVPEKIDTRMSKDGTTAVIGDFRKGSGVDGGSVQDGSNADNTLTKEDLGNLYDKTSKLSISPPLTDRSRQPSAPLATSKPTKIKFYYNNDIFALMLNNDVTFNELRDKIAPRVDGIKFKLHVKLAEGDAEEITTDAQVSQIIQAKLKISVHDVE</sequence>
<feature type="region of interest" description="Disordered" evidence="4">
    <location>
        <begin position="486"/>
        <end position="505"/>
    </location>
</feature>
<dbReference type="STRING" id="1071383.J7RTJ3"/>
<evidence type="ECO:0000256" key="4">
    <source>
        <dbReference type="SAM" id="MobiDB-lite"/>
    </source>
</evidence>
<proteinExistence type="predicted"/>
<dbReference type="GO" id="GO:0043332">
    <property type="term" value="C:mating projection tip"/>
    <property type="evidence" value="ECO:0007669"/>
    <property type="project" value="TreeGrafter"/>
</dbReference>
<dbReference type="PANTHER" id="PTHR15706:SF2">
    <property type="entry name" value="SH3 AND PX DOMAIN-CONTAINING PROTEIN 2A"/>
    <property type="match status" value="1"/>
</dbReference>
<evidence type="ECO:0000313" key="9">
    <source>
        <dbReference type="Proteomes" id="UP000006310"/>
    </source>
</evidence>
<feature type="region of interest" description="Disordered" evidence="4">
    <location>
        <begin position="514"/>
        <end position="535"/>
    </location>
</feature>
<dbReference type="InterPro" id="IPR035549">
    <property type="entry name" value="Bem1/Scd2_SH3_2"/>
</dbReference>
<dbReference type="GO" id="GO:0030674">
    <property type="term" value="F:protein-macromolecule adaptor activity"/>
    <property type="evidence" value="ECO:0007669"/>
    <property type="project" value="TreeGrafter"/>
</dbReference>
<evidence type="ECO:0000256" key="1">
    <source>
        <dbReference type="ARBA" id="ARBA00022443"/>
    </source>
</evidence>
<dbReference type="InterPro" id="IPR036028">
    <property type="entry name" value="SH3-like_dom_sf"/>
</dbReference>